<keyword evidence="1" id="KW-0812">Transmembrane</keyword>
<feature type="domain" description="Distal membrane-arm assembly complex protein 1-like" evidence="2">
    <location>
        <begin position="29"/>
        <end position="65"/>
    </location>
</feature>
<keyword evidence="1" id="KW-1133">Transmembrane helix</keyword>
<dbReference type="AlphaFoldDB" id="A0A0B2WSG0"/>
<dbReference type="RefSeq" id="XP_040678034.1">
    <property type="nucleotide sequence ID" value="XM_040823875.1"/>
</dbReference>
<dbReference type="HOGENOM" id="CLU_159478_0_0_1"/>
<evidence type="ECO:0000256" key="1">
    <source>
        <dbReference type="SAM" id="Phobius"/>
    </source>
</evidence>
<dbReference type="PANTHER" id="PTHR28048:SF1">
    <property type="entry name" value="ACR195WP"/>
    <property type="match status" value="1"/>
</dbReference>
<evidence type="ECO:0000313" key="4">
    <source>
        <dbReference type="Proteomes" id="UP000030816"/>
    </source>
</evidence>
<sequence length="96" mass="10612">MSGGKLPAVQSLDKPEDLGHLLRQDRGDDCLSCKVVGSGAFFGLGAYSYLSGMSQLQRQRQAILRSRSMFGMRSRKFGIVGISLGLVWMGLWRAFR</sequence>
<dbReference type="InterPro" id="IPR028036">
    <property type="entry name" value="DMAC1-like_dom"/>
</dbReference>
<keyword evidence="1" id="KW-0472">Membrane</keyword>
<dbReference type="Pfam" id="PF15055">
    <property type="entry name" value="DMAC1_Dmo2"/>
    <property type="match status" value="1"/>
</dbReference>
<proteinExistence type="predicted"/>
<comment type="caution">
    <text evidence="3">The sequence shown here is derived from an EMBL/GenBank/DDBJ whole genome shotgun (WGS) entry which is preliminary data.</text>
</comment>
<dbReference type="GeneID" id="63739532"/>
<dbReference type="InterPro" id="IPR053092">
    <property type="entry name" value="Mitochondrial_unc_protein"/>
</dbReference>
<gene>
    <name evidence="3" type="ORF">MAM_05077</name>
</gene>
<feature type="transmembrane region" description="Helical" evidence="1">
    <location>
        <begin position="35"/>
        <end position="56"/>
    </location>
</feature>
<reference evidence="3 4" key="1">
    <citation type="journal article" date="2014" name="Proc. Natl. Acad. Sci. U.S.A.">
        <title>Trajectory and genomic determinants of fungal-pathogen speciation and host adaptation.</title>
        <authorList>
            <person name="Hu X."/>
            <person name="Xiao G."/>
            <person name="Zheng P."/>
            <person name="Shang Y."/>
            <person name="Su Y."/>
            <person name="Zhang X."/>
            <person name="Liu X."/>
            <person name="Zhan S."/>
            <person name="St Leger R.J."/>
            <person name="Wang C."/>
        </authorList>
    </citation>
    <scope>NUCLEOTIDE SEQUENCE [LARGE SCALE GENOMIC DNA]</scope>
    <source>
        <strain evidence="3 4">ARSEF 1941</strain>
    </source>
</reference>
<dbReference type="PANTHER" id="PTHR28048">
    <property type="entry name" value="ACR195WP"/>
    <property type="match status" value="1"/>
</dbReference>
<name>A0A0B2WSG0_METAS</name>
<accession>A0A0B2WSG0</accession>
<dbReference type="OrthoDB" id="6604875at2759"/>
<protein>
    <recommendedName>
        <fullName evidence="2">Distal membrane-arm assembly complex protein 1-like domain-containing protein</fullName>
    </recommendedName>
</protein>
<feature type="transmembrane region" description="Helical" evidence="1">
    <location>
        <begin position="77"/>
        <end position="95"/>
    </location>
</feature>
<organism evidence="3 4">
    <name type="scientific">Metarhizium album (strain ARSEF 1941)</name>
    <dbReference type="NCBI Taxonomy" id="1081103"/>
    <lineage>
        <taxon>Eukaryota</taxon>
        <taxon>Fungi</taxon>
        <taxon>Dikarya</taxon>
        <taxon>Ascomycota</taxon>
        <taxon>Pezizomycotina</taxon>
        <taxon>Sordariomycetes</taxon>
        <taxon>Hypocreomycetidae</taxon>
        <taxon>Hypocreales</taxon>
        <taxon>Clavicipitaceae</taxon>
        <taxon>Metarhizium</taxon>
    </lineage>
</organism>
<dbReference type="Proteomes" id="UP000030816">
    <property type="component" value="Unassembled WGS sequence"/>
</dbReference>
<keyword evidence="4" id="KW-1185">Reference proteome</keyword>
<evidence type="ECO:0000313" key="3">
    <source>
        <dbReference type="EMBL" id="KHN96968.1"/>
    </source>
</evidence>
<evidence type="ECO:0000259" key="2">
    <source>
        <dbReference type="Pfam" id="PF15055"/>
    </source>
</evidence>
<dbReference type="EMBL" id="AZHE01000012">
    <property type="protein sequence ID" value="KHN96968.1"/>
    <property type="molecule type" value="Genomic_DNA"/>
</dbReference>